<feature type="non-terminal residue" evidence="1">
    <location>
        <position position="1"/>
    </location>
</feature>
<dbReference type="PANTHER" id="PTHR32212">
    <property type="entry name" value="CYCLIN-LIKE F-BOX"/>
    <property type="match status" value="1"/>
</dbReference>
<dbReference type="AlphaFoldDB" id="A0A5J9T805"/>
<dbReference type="Gramene" id="TVU07463">
    <property type="protein sequence ID" value="TVU07463"/>
    <property type="gene ID" value="EJB05_47521"/>
</dbReference>
<accession>A0A5J9T805</accession>
<proteinExistence type="predicted"/>
<organism evidence="1 3">
    <name type="scientific">Eragrostis curvula</name>
    <name type="common">weeping love grass</name>
    <dbReference type="NCBI Taxonomy" id="38414"/>
    <lineage>
        <taxon>Eukaryota</taxon>
        <taxon>Viridiplantae</taxon>
        <taxon>Streptophyta</taxon>
        <taxon>Embryophyta</taxon>
        <taxon>Tracheophyta</taxon>
        <taxon>Spermatophyta</taxon>
        <taxon>Magnoliopsida</taxon>
        <taxon>Liliopsida</taxon>
        <taxon>Poales</taxon>
        <taxon>Poaceae</taxon>
        <taxon>PACMAD clade</taxon>
        <taxon>Chloridoideae</taxon>
        <taxon>Eragrostideae</taxon>
        <taxon>Eragrostidinae</taxon>
        <taxon>Eragrostis</taxon>
    </lineage>
</organism>
<dbReference type="EMBL" id="RWGY01000045">
    <property type="protein sequence ID" value="TVU07463.1"/>
    <property type="molecule type" value="Genomic_DNA"/>
</dbReference>
<dbReference type="InterPro" id="IPR036047">
    <property type="entry name" value="F-box-like_dom_sf"/>
</dbReference>
<name>A0A5J9T805_9POAL</name>
<dbReference type="Proteomes" id="UP000324897">
    <property type="component" value="Chromosome 4"/>
</dbReference>
<dbReference type="SUPFAM" id="SSF52058">
    <property type="entry name" value="L domain-like"/>
    <property type="match status" value="1"/>
</dbReference>
<dbReference type="SUPFAM" id="SSF81383">
    <property type="entry name" value="F-box domain"/>
    <property type="match status" value="1"/>
</dbReference>
<evidence type="ECO:0000313" key="1">
    <source>
        <dbReference type="EMBL" id="TVU07463.1"/>
    </source>
</evidence>
<evidence type="ECO:0000313" key="2">
    <source>
        <dbReference type="EMBL" id="TVU40476.1"/>
    </source>
</evidence>
<gene>
    <name evidence="2" type="ORF">EJB05_13942</name>
    <name evidence="1" type="ORF">EJB05_47521</name>
</gene>
<evidence type="ECO:0000313" key="3">
    <source>
        <dbReference type="Proteomes" id="UP000324897"/>
    </source>
</evidence>
<dbReference type="OrthoDB" id="657590at2759"/>
<keyword evidence="3" id="KW-1185">Reference proteome</keyword>
<sequence>MARRRKKARRSKKAPGDGADHFTALLLELRARIASLLPFREVVRLSSLSWVWRDIQHHTPVLELCLDEFLPAGIVDDSSILGLRVALFRRARDPAASKVDSLILDDDVGDSRMLRHAGRIVSLAAARKVHITMILPDVDLLNPRPVTWALDLPPTALRLEITGRHRIFHLAPAIAGSGLQKLCLNRVGIRDWPPCLPSLRSLTLNHVAVEAPFTPGAWCPLLEDLRISSSRIERTCVDIRLPLLKSLDMDDVDVSQRSDDEFFFEEYPYSDIAIDAPHMEEMAIDCTVGGTAPYLSFTLLAPPLRYLYWRQRVRIGSSVDIAAGTIVFEANAEIGYPEISYHKVLMMRMLQELLPELSQESVTSAARPYMTLEKYTVEGCGSGEMIPEERLTCNLEVLVSSLKI</sequence>
<dbReference type="PANTHER" id="PTHR32212:SF234">
    <property type="entry name" value="F-BOX_LRR-REPEAT PROTEIN 13-LIKE"/>
    <property type="match status" value="1"/>
</dbReference>
<protein>
    <recommendedName>
        <fullName evidence="4">F-box domain-containing protein</fullName>
    </recommendedName>
</protein>
<dbReference type="EMBL" id="RWGY01000007">
    <property type="protein sequence ID" value="TVU40476.1"/>
    <property type="molecule type" value="Genomic_DNA"/>
</dbReference>
<comment type="caution">
    <text evidence="1">The sequence shown here is derived from an EMBL/GenBank/DDBJ whole genome shotgun (WGS) entry which is preliminary data.</text>
</comment>
<evidence type="ECO:0008006" key="4">
    <source>
        <dbReference type="Google" id="ProtNLM"/>
    </source>
</evidence>
<dbReference type="Gramene" id="TVU40476">
    <property type="protein sequence ID" value="TVU40476"/>
    <property type="gene ID" value="EJB05_13942"/>
</dbReference>
<reference evidence="1 3" key="1">
    <citation type="journal article" date="2019" name="Sci. Rep.">
        <title>A high-quality genome of Eragrostis curvula grass provides insights into Poaceae evolution and supports new strategies to enhance forage quality.</title>
        <authorList>
            <person name="Carballo J."/>
            <person name="Santos B.A.C.M."/>
            <person name="Zappacosta D."/>
            <person name="Garbus I."/>
            <person name="Selva J.P."/>
            <person name="Gallo C.A."/>
            <person name="Diaz A."/>
            <person name="Albertini E."/>
            <person name="Caccamo M."/>
            <person name="Echenique V."/>
        </authorList>
    </citation>
    <scope>NUCLEOTIDE SEQUENCE [LARGE SCALE GENOMIC DNA]</scope>
    <source>
        <strain evidence="3">cv. Victoria</strain>
        <tissue evidence="1">Leaf</tissue>
    </source>
</reference>